<dbReference type="OrthoDB" id="7308095at2"/>
<dbReference type="InterPro" id="IPR052553">
    <property type="entry name" value="CbiG_hydrolase"/>
</dbReference>
<dbReference type="EMBL" id="FOSN01000017">
    <property type="protein sequence ID" value="SFK73800.1"/>
    <property type="molecule type" value="Genomic_DNA"/>
</dbReference>
<dbReference type="GO" id="GO:0016787">
    <property type="term" value="F:hydrolase activity"/>
    <property type="evidence" value="ECO:0007669"/>
    <property type="project" value="UniProtKB-KW"/>
</dbReference>
<dbReference type="AlphaFoldDB" id="A0A1I4BZH4"/>
<name>A0A1I4BZH4_9HYPH</name>
<dbReference type="GO" id="GO:0009236">
    <property type="term" value="P:cobalamin biosynthetic process"/>
    <property type="evidence" value="ECO:0007669"/>
    <property type="project" value="InterPro"/>
</dbReference>
<accession>A0A1I4BZH4</accession>
<reference evidence="2 3" key="1">
    <citation type="submission" date="2016-10" db="EMBL/GenBank/DDBJ databases">
        <authorList>
            <person name="de Groot N.N."/>
        </authorList>
    </citation>
    <scope>NUCLEOTIDE SEQUENCE [LARGE SCALE GENOMIC DNA]</scope>
    <source>
        <strain evidence="2 3">NE2</strain>
    </source>
</reference>
<keyword evidence="3" id="KW-1185">Reference proteome</keyword>
<feature type="domain" description="CobE/GbiG C-terminal" evidence="1">
    <location>
        <begin position="2"/>
        <end position="121"/>
    </location>
</feature>
<sequence length="139" mass="13981">MIAIGLGCRKDCSGEAIATLVRRALALASCEDENAALFTHEAKSGERGLADAAQGLGLPLVFLEARVLESASSRVATKSAKVQRIFGLPSIAETAALAGAGPASCLIAPRISAAGASCAIARSAPDAGLGLNRPQEGPR</sequence>
<gene>
    <name evidence="2" type="ORF">SAMN05444581_11741</name>
</gene>
<evidence type="ECO:0000259" key="1">
    <source>
        <dbReference type="Pfam" id="PF01890"/>
    </source>
</evidence>
<dbReference type="Pfam" id="PF01890">
    <property type="entry name" value="CbiG_C"/>
    <property type="match status" value="1"/>
</dbReference>
<dbReference type="RefSeq" id="WP_091685564.1">
    <property type="nucleotide sequence ID" value="NZ_FOSN01000017.1"/>
</dbReference>
<keyword evidence="2" id="KW-0378">Hydrolase</keyword>
<protein>
    <submittedName>
        <fullName evidence="2">Cobalt-precorrin 5A hydrolase</fullName>
    </submittedName>
</protein>
<dbReference type="SUPFAM" id="SSF159664">
    <property type="entry name" value="CobE/GbiG C-terminal domain-like"/>
    <property type="match status" value="1"/>
</dbReference>
<dbReference type="Gene3D" id="3.30.420.180">
    <property type="entry name" value="CobE/GbiG C-terminal domain"/>
    <property type="match status" value="1"/>
</dbReference>
<dbReference type="STRING" id="1612308.SAMN05444581_11741"/>
<evidence type="ECO:0000313" key="3">
    <source>
        <dbReference type="Proteomes" id="UP000198755"/>
    </source>
</evidence>
<dbReference type="PANTHER" id="PTHR37477:SF1">
    <property type="entry name" value="COBALT-PRECORRIN-5A HYDROLASE"/>
    <property type="match status" value="1"/>
</dbReference>
<evidence type="ECO:0000313" key="2">
    <source>
        <dbReference type="EMBL" id="SFK73800.1"/>
    </source>
</evidence>
<dbReference type="PANTHER" id="PTHR37477">
    <property type="entry name" value="COBALT-PRECORRIN-5A HYDROLASE"/>
    <property type="match status" value="1"/>
</dbReference>
<dbReference type="InterPro" id="IPR002750">
    <property type="entry name" value="CobE/GbiG_C"/>
</dbReference>
<dbReference type="Proteomes" id="UP000198755">
    <property type="component" value="Unassembled WGS sequence"/>
</dbReference>
<proteinExistence type="predicted"/>
<dbReference type="InterPro" id="IPR036518">
    <property type="entry name" value="CobE/GbiG_C_sf"/>
</dbReference>
<organism evidence="2 3">
    <name type="scientific">Methylocapsa palsarum</name>
    <dbReference type="NCBI Taxonomy" id="1612308"/>
    <lineage>
        <taxon>Bacteria</taxon>
        <taxon>Pseudomonadati</taxon>
        <taxon>Pseudomonadota</taxon>
        <taxon>Alphaproteobacteria</taxon>
        <taxon>Hyphomicrobiales</taxon>
        <taxon>Beijerinckiaceae</taxon>
        <taxon>Methylocapsa</taxon>
    </lineage>
</organism>